<organism evidence="2">
    <name type="scientific">marine metagenome</name>
    <dbReference type="NCBI Taxonomy" id="408172"/>
    <lineage>
        <taxon>unclassified sequences</taxon>
        <taxon>metagenomes</taxon>
        <taxon>ecological metagenomes</taxon>
    </lineage>
</organism>
<proteinExistence type="predicted"/>
<dbReference type="InterPro" id="IPR001466">
    <property type="entry name" value="Beta-lactam-related"/>
</dbReference>
<feature type="non-terminal residue" evidence="2">
    <location>
        <position position="113"/>
    </location>
</feature>
<accession>A0A382U701</accession>
<evidence type="ECO:0000313" key="2">
    <source>
        <dbReference type="EMBL" id="SVD29737.1"/>
    </source>
</evidence>
<feature type="domain" description="Beta-lactamase-related" evidence="1">
    <location>
        <begin position="26"/>
        <end position="112"/>
    </location>
</feature>
<dbReference type="EMBL" id="UINC01141787">
    <property type="protein sequence ID" value="SVD29737.1"/>
    <property type="molecule type" value="Genomic_DNA"/>
</dbReference>
<dbReference type="Gene3D" id="3.40.710.10">
    <property type="entry name" value="DD-peptidase/beta-lactamase superfamily"/>
    <property type="match status" value="1"/>
</dbReference>
<dbReference type="PANTHER" id="PTHR46825:SF9">
    <property type="entry name" value="BETA-LACTAMASE-RELATED DOMAIN-CONTAINING PROTEIN"/>
    <property type="match status" value="1"/>
</dbReference>
<dbReference type="AlphaFoldDB" id="A0A382U701"/>
<reference evidence="2" key="1">
    <citation type="submission" date="2018-05" db="EMBL/GenBank/DDBJ databases">
        <authorList>
            <person name="Lanie J.A."/>
            <person name="Ng W.-L."/>
            <person name="Kazmierczak K.M."/>
            <person name="Andrzejewski T.M."/>
            <person name="Davidsen T.M."/>
            <person name="Wayne K.J."/>
            <person name="Tettelin H."/>
            <person name="Glass J.I."/>
            <person name="Rusch D."/>
            <person name="Podicherti R."/>
            <person name="Tsui H.-C.T."/>
            <person name="Winkler M.E."/>
        </authorList>
    </citation>
    <scope>NUCLEOTIDE SEQUENCE</scope>
</reference>
<dbReference type="PANTHER" id="PTHR46825">
    <property type="entry name" value="D-ALANYL-D-ALANINE-CARBOXYPEPTIDASE/ENDOPEPTIDASE AMPH"/>
    <property type="match status" value="1"/>
</dbReference>
<dbReference type="SUPFAM" id="SSF56601">
    <property type="entry name" value="beta-lactamase/transpeptidase-like"/>
    <property type="match status" value="1"/>
</dbReference>
<dbReference type="InterPro" id="IPR012338">
    <property type="entry name" value="Beta-lactam/transpept-like"/>
</dbReference>
<sequence length="113" mass="12772">MRSICFAIFLYLISAGLAASLSQRIDEAAKSEMERQQIVGLAVGIIQGGRISYLKGYGWANRENRVPVSRKTMFRWASISKSLTALSAMQLWEKDQLKLDGDVRQYVPEFPDK</sequence>
<dbReference type="InterPro" id="IPR050491">
    <property type="entry name" value="AmpC-like"/>
</dbReference>
<dbReference type="Pfam" id="PF00144">
    <property type="entry name" value="Beta-lactamase"/>
    <property type="match status" value="1"/>
</dbReference>
<protein>
    <recommendedName>
        <fullName evidence="1">Beta-lactamase-related domain-containing protein</fullName>
    </recommendedName>
</protein>
<gene>
    <name evidence="2" type="ORF">METZ01_LOCUS382591</name>
</gene>
<evidence type="ECO:0000259" key="1">
    <source>
        <dbReference type="Pfam" id="PF00144"/>
    </source>
</evidence>
<name>A0A382U701_9ZZZZ</name>